<feature type="modified residue" description="4-aspartylphosphate" evidence="4">
    <location>
        <position position="55"/>
    </location>
</feature>
<dbReference type="SUPFAM" id="SSF46689">
    <property type="entry name" value="Homeodomain-like"/>
    <property type="match status" value="2"/>
</dbReference>
<proteinExistence type="predicted"/>
<evidence type="ECO:0000256" key="1">
    <source>
        <dbReference type="ARBA" id="ARBA00023015"/>
    </source>
</evidence>
<keyword evidence="8" id="KW-1185">Reference proteome</keyword>
<reference evidence="7 8" key="2">
    <citation type="journal article" date="2016" name="Int. J. Syst. Evol. Microbiol.">
        <title>Bacillus gobiensis sp. nov., isolated from a soil sample.</title>
        <authorList>
            <person name="Liu B."/>
            <person name="Liu G.H."/>
            <person name="Cetin S."/>
            <person name="Schumann P."/>
            <person name="Pan Z.Z."/>
            <person name="Chen Q.Q."/>
        </authorList>
    </citation>
    <scope>NUCLEOTIDE SEQUENCE [LARGE SCALE GENOMIC DNA]</scope>
    <source>
        <strain evidence="7 8">FJAT-4402</strain>
    </source>
</reference>
<evidence type="ECO:0008006" key="9">
    <source>
        <dbReference type="Google" id="ProtNLM"/>
    </source>
</evidence>
<gene>
    <name evidence="7" type="ORF">AM592_03790</name>
</gene>
<dbReference type="OrthoDB" id="342399at2"/>
<dbReference type="InterPro" id="IPR009057">
    <property type="entry name" value="Homeodomain-like_sf"/>
</dbReference>
<dbReference type="InterPro" id="IPR020449">
    <property type="entry name" value="Tscrpt_reg_AraC-type_HTH"/>
</dbReference>
<dbReference type="SMART" id="SM00448">
    <property type="entry name" value="REC"/>
    <property type="match status" value="1"/>
</dbReference>
<evidence type="ECO:0000259" key="6">
    <source>
        <dbReference type="PROSITE" id="PS50110"/>
    </source>
</evidence>
<dbReference type="Gene3D" id="3.40.50.2300">
    <property type="match status" value="1"/>
</dbReference>
<dbReference type="InterPro" id="IPR011006">
    <property type="entry name" value="CheY-like_superfamily"/>
</dbReference>
<dbReference type="GO" id="GO:0000160">
    <property type="term" value="P:phosphorelay signal transduction system"/>
    <property type="evidence" value="ECO:0007669"/>
    <property type="project" value="InterPro"/>
</dbReference>
<dbReference type="Gene3D" id="1.10.10.60">
    <property type="entry name" value="Homeodomain-like"/>
    <property type="match status" value="2"/>
</dbReference>
<dbReference type="SUPFAM" id="SSF52172">
    <property type="entry name" value="CheY-like"/>
    <property type="match status" value="1"/>
</dbReference>
<dbReference type="GO" id="GO:0003700">
    <property type="term" value="F:DNA-binding transcription factor activity"/>
    <property type="evidence" value="ECO:0007669"/>
    <property type="project" value="InterPro"/>
</dbReference>
<evidence type="ECO:0000313" key="8">
    <source>
        <dbReference type="Proteomes" id="UP000067625"/>
    </source>
</evidence>
<sequence length="525" mass="61192">MYRVLIVDDEPAIRKGIASIIDWEKEGMQAEDHYANGKEAMDALDRSPCDILITDIKMPIIDGIELMEQALKRYPSIKVIMISNYSDFEYVKEGMRLGAVDYLLKLTLKQEDLLSVLRRCISMLEKEQKLEREMNDYQEGAIYLERKKVEHEIKRLIVQERSPELPMIWAPHWLEKTYDCIYLMLDHAEEWRENQGYLYVNVLLEDLQEDFYNKIDTGMALIVSETGMFLILPDNNGESEQELLQWKDSVEKQWNISTSIGLVRKKGKECIIQGYMQSKSACHRRFFEGLGKLYIMDGAKKEAEIKDAEIDSENVLTSFYELIRNGDPVSSAIEIVLKRWNSGDLNPEQVQQEACSLLKGVYDLYEDSGILLSEQHDQLKRTETLEQLVSLLIFHLEEITKPFIPKLPNNGQDGQLITKALEYIAANYRENLTLQSVAEYVHLSRSYFSLFFKKHTGRNFIDYLIDLRIREAKRQLTQNDSRIYDVAKAAGFKDVKYFSKVFKKVAGSTPHEYREKHHKKRMSID</sequence>
<dbReference type="CDD" id="cd17536">
    <property type="entry name" value="REC_YesN-like"/>
    <property type="match status" value="1"/>
</dbReference>
<feature type="domain" description="HTH araC/xylS-type" evidence="5">
    <location>
        <begin position="418"/>
        <end position="516"/>
    </location>
</feature>
<dbReference type="PRINTS" id="PR00032">
    <property type="entry name" value="HTHARAC"/>
</dbReference>
<dbReference type="GO" id="GO:0043565">
    <property type="term" value="F:sequence-specific DNA binding"/>
    <property type="evidence" value="ECO:0007669"/>
    <property type="project" value="InterPro"/>
</dbReference>
<protein>
    <recommendedName>
        <fullName evidence="9">AraC family transcriptional regulator</fullName>
    </recommendedName>
</protein>
<keyword evidence="2" id="KW-0238">DNA-binding</keyword>
<keyword evidence="4" id="KW-0597">Phosphoprotein</keyword>
<keyword evidence="3" id="KW-0804">Transcription</keyword>
<keyword evidence="1" id="KW-0805">Transcription regulation</keyword>
<dbReference type="Proteomes" id="UP000067625">
    <property type="component" value="Chromosome"/>
</dbReference>
<dbReference type="PANTHER" id="PTHR43280:SF2">
    <property type="entry name" value="HTH-TYPE TRANSCRIPTIONAL REGULATOR EXSA"/>
    <property type="match status" value="1"/>
</dbReference>
<evidence type="ECO:0000256" key="2">
    <source>
        <dbReference type="ARBA" id="ARBA00023125"/>
    </source>
</evidence>
<dbReference type="SMART" id="SM00342">
    <property type="entry name" value="HTH_ARAC"/>
    <property type="match status" value="1"/>
</dbReference>
<reference evidence="8" key="1">
    <citation type="submission" date="2015-08" db="EMBL/GenBank/DDBJ databases">
        <title>Genome sequencing project for genomic taxonomy and phylogenomics of Bacillus-like bacteria.</title>
        <authorList>
            <person name="Liu B."/>
            <person name="Wang J."/>
            <person name="Zhu Y."/>
            <person name="Liu G."/>
            <person name="Chen Q."/>
            <person name="Chen Z."/>
            <person name="Lan J."/>
            <person name="Che J."/>
            <person name="Ge C."/>
            <person name="Shi H."/>
            <person name="Pan Z."/>
            <person name="Liu X."/>
        </authorList>
    </citation>
    <scope>NUCLEOTIDE SEQUENCE [LARGE SCALE GENOMIC DNA]</scope>
    <source>
        <strain evidence="8">FJAT-4402</strain>
    </source>
</reference>
<dbReference type="RefSeq" id="WP_053602548.1">
    <property type="nucleotide sequence ID" value="NZ_CP012600.1"/>
</dbReference>
<dbReference type="Pfam" id="PF12833">
    <property type="entry name" value="HTH_18"/>
    <property type="match status" value="1"/>
</dbReference>
<dbReference type="PROSITE" id="PS01124">
    <property type="entry name" value="HTH_ARAC_FAMILY_2"/>
    <property type="match status" value="1"/>
</dbReference>
<evidence type="ECO:0000259" key="5">
    <source>
        <dbReference type="PROSITE" id="PS01124"/>
    </source>
</evidence>
<dbReference type="STRING" id="1441095.AM592_03790"/>
<dbReference type="PROSITE" id="PS50110">
    <property type="entry name" value="RESPONSE_REGULATORY"/>
    <property type="match status" value="1"/>
</dbReference>
<dbReference type="PATRIC" id="fig|1441095.3.peg.832"/>
<dbReference type="AlphaFoldDB" id="A0A0M4G749"/>
<accession>A0A0M4G749</accession>
<name>A0A0M4G749_9BACI</name>
<evidence type="ECO:0000256" key="4">
    <source>
        <dbReference type="PROSITE-ProRule" id="PRU00169"/>
    </source>
</evidence>
<dbReference type="EMBL" id="CP012600">
    <property type="protein sequence ID" value="ALC80803.1"/>
    <property type="molecule type" value="Genomic_DNA"/>
</dbReference>
<dbReference type="Pfam" id="PF00072">
    <property type="entry name" value="Response_reg"/>
    <property type="match status" value="1"/>
</dbReference>
<evidence type="ECO:0000313" key="7">
    <source>
        <dbReference type="EMBL" id="ALC80803.1"/>
    </source>
</evidence>
<feature type="domain" description="Response regulatory" evidence="6">
    <location>
        <begin position="3"/>
        <end position="120"/>
    </location>
</feature>
<evidence type="ECO:0000256" key="3">
    <source>
        <dbReference type="ARBA" id="ARBA00023163"/>
    </source>
</evidence>
<dbReference type="PANTHER" id="PTHR43280">
    <property type="entry name" value="ARAC-FAMILY TRANSCRIPTIONAL REGULATOR"/>
    <property type="match status" value="1"/>
</dbReference>
<dbReference type="InterPro" id="IPR001789">
    <property type="entry name" value="Sig_transdc_resp-reg_receiver"/>
</dbReference>
<organism evidence="7 8">
    <name type="scientific">Bacillus gobiensis</name>
    <dbReference type="NCBI Taxonomy" id="1441095"/>
    <lineage>
        <taxon>Bacteria</taxon>
        <taxon>Bacillati</taxon>
        <taxon>Bacillota</taxon>
        <taxon>Bacilli</taxon>
        <taxon>Bacillales</taxon>
        <taxon>Bacillaceae</taxon>
        <taxon>Bacillus</taxon>
    </lineage>
</organism>
<dbReference type="InterPro" id="IPR018060">
    <property type="entry name" value="HTH_AraC"/>
</dbReference>